<dbReference type="AlphaFoldDB" id="A0A326RRH8"/>
<reference evidence="1 2" key="1">
    <citation type="submission" date="2018-06" db="EMBL/GenBank/DDBJ databases">
        <title>Genomic Encyclopedia of Archaeal and Bacterial Type Strains, Phase II (KMG-II): from individual species to whole genera.</title>
        <authorList>
            <person name="Goeker M."/>
        </authorList>
    </citation>
    <scope>NUCLEOTIDE SEQUENCE [LARGE SCALE GENOMIC DNA]</scope>
    <source>
        <strain evidence="1 2">T4</strain>
    </source>
</reference>
<evidence type="ECO:0000313" key="1">
    <source>
        <dbReference type="EMBL" id="PZV83120.1"/>
    </source>
</evidence>
<comment type="caution">
    <text evidence="1">The sequence shown here is derived from an EMBL/GenBank/DDBJ whole genome shotgun (WGS) entry which is preliminary data.</text>
</comment>
<dbReference type="OrthoDB" id="197037at2"/>
<keyword evidence="2" id="KW-1185">Reference proteome</keyword>
<accession>A0A326RRH8</accession>
<sequence>MAKANPELIAAIERTIAKLQHGAAYQWGHMGACNCGNLAQELTKLSKDDIHRFAMQRHGDWNEQLIDYCPSSGYPMDLMVSKMLDFGLSIEDLGHLERLSDPEILSQMTKEKRDQLNKNCREDVIFYMQTWAKQLREKWISENSIPTKIEREKKLKIPVLV</sequence>
<name>A0A326RRH8_9BACT</name>
<dbReference type="Proteomes" id="UP000248917">
    <property type="component" value="Unassembled WGS sequence"/>
</dbReference>
<organism evidence="1 2">
    <name type="scientific">Algoriphagus aquaeductus</name>
    <dbReference type="NCBI Taxonomy" id="475299"/>
    <lineage>
        <taxon>Bacteria</taxon>
        <taxon>Pseudomonadati</taxon>
        <taxon>Bacteroidota</taxon>
        <taxon>Cytophagia</taxon>
        <taxon>Cytophagales</taxon>
        <taxon>Cyclobacteriaceae</taxon>
        <taxon>Algoriphagus</taxon>
    </lineage>
</organism>
<proteinExistence type="predicted"/>
<dbReference type="RefSeq" id="WP_111392932.1">
    <property type="nucleotide sequence ID" value="NZ_QKTX01000007.1"/>
</dbReference>
<protein>
    <submittedName>
        <fullName evidence="1">Uncharacterized protein</fullName>
    </submittedName>
</protein>
<evidence type="ECO:0000313" key="2">
    <source>
        <dbReference type="Proteomes" id="UP000248917"/>
    </source>
</evidence>
<dbReference type="EMBL" id="QKTX01000007">
    <property type="protein sequence ID" value="PZV83120.1"/>
    <property type="molecule type" value="Genomic_DNA"/>
</dbReference>
<gene>
    <name evidence="1" type="ORF">CLV31_10772</name>
</gene>